<accession>A0ABD1LAN9</accession>
<evidence type="ECO:0000313" key="2">
    <source>
        <dbReference type="Proteomes" id="UP001603857"/>
    </source>
</evidence>
<dbReference type="EMBL" id="JBGMDY010000010">
    <property type="protein sequence ID" value="KAL2320589.1"/>
    <property type="molecule type" value="Genomic_DNA"/>
</dbReference>
<name>A0ABD1LAN9_9FABA</name>
<dbReference type="AlphaFoldDB" id="A0ABD1LAN9"/>
<evidence type="ECO:0000313" key="1">
    <source>
        <dbReference type="EMBL" id="KAL2320589.1"/>
    </source>
</evidence>
<proteinExistence type="predicted"/>
<reference evidence="1 2" key="1">
    <citation type="submission" date="2024-08" db="EMBL/GenBank/DDBJ databases">
        <title>Insights into the chromosomal genome structure of Flemingia macrophylla.</title>
        <authorList>
            <person name="Ding Y."/>
            <person name="Zhao Y."/>
            <person name="Bi W."/>
            <person name="Wu M."/>
            <person name="Zhao G."/>
            <person name="Gong Y."/>
            <person name="Li W."/>
            <person name="Zhang P."/>
        </authorList>
    </citation>
    <scope>NUCLEOTIDE SEQUENCE [LARGE SCALE GENOMIC DNA]</scope>
    <source>
        <strain evidence="1">DYQJB</strain>
        <tissue evidence="1">Leaf</tissue>
    </source>
</reference>
<protein>
    <recommendedName>
        <fullName evidence="3">Gag-pol polyprotein</fullName>
    </recommendedName>
</protein>
<organism evidence="1 2">
    <name type="scientific">Flemingia macrophylla</name>
    <dbReference type="NCBI Taxonomy" id="520843"/>
    <lineage>
        <taxon>Eukaryota</taxon>
        <taxon>Viridiplantae</taxon>
        <taxon>Streptophyta</taxon>
        <taxon>Embryophyta</taxon>
        <taxon>Tracheophyta</taxon>
        <taxon>Spermatophyta</taxon>
        <taxon>Magnoliopsida</taxon>
        <taxon>eudicotyledons</taxon>
        <taxon>Gunneridae</taxon>
        <taxon>Pentapetalae</taxon>
        <taxon>rosids</taxon>
        <taxon>fabids</taxon>
        <taxon>Fabales</taxon>
        <taxon>Fabaceae</taxon>
        <taxon>Papilionoideae</taxon>
        <taxon>50 kb inversion clade</taxon>
        <taxon>NPAAA clade</taxon>
        <taxon>indigoferoid/millettioid clade</taxon>
        <taxon>Phaseoleae</taxon>
        <taxon>Flemingia</taxon>
    </lineage>
</organism>
<keyword evidence="2" id="KW-1185">Reference proteome</keyword>
<comment type="caution">
    <text evidence="1">The sequence shown here is derived from an EMBL/GenBank/DDBJ whole genome shotgun (WGS) entry which is preliminary data.</text>
</comment>
<dbReference type="Proteomes" id="UP001603857">
    <property type="component" value="Unassembled WGS sequence"/>
</dbReference>
<sequence>MVPIGVQTLLKMNIIQSVGQELVVTRVTKSEEDPIPDEPTQLEEMDLAQQLLQQMDLSYVPRTF</sequence>
<gene>
    <name evidence="1" type="ORF">Fmac_029558</name>
</gene>
<evidence type="ECO:0008006" key="3">
    <source>
        <dbReference type="Google" id="ProtNLM"/>
    </source>
</evidence>